<dbReference type="Gene3D" id="3.40.140.10">
    <property type="entry name" value="Cytidine Deaminase, domain 2"/>
    <property type="match status" value="1"/>
</dbReference>
<dbReference type="EMBL" id="JAENIO010000033">
    <property type="protein sequence ID" value="MBK1834817.1"/>
    <property type="molecule type" value="Genomic_DNA"/>
</dbReference>
<keyword evidence="3" id="KW-1185">Reference proteome</keyword>
<name>A0A934RN24_9BACT</name>
<protein>
    <recommendedName>
        <fullName evidence="1">CMP/dCMP-type deaminase domain-containing protein</fullName>
    </recommendedName>
</protein>
<dbReference type="Proteomes" id="UP000604083">
    <property type="component" value="Unassembled WGS sequence"/>
</dbReference>
<dbReference type="Pfam" id="PF18785">
    <property type="entry name" value="Inv-AAD"/>
    <property type="match status" value="1"/>
</dbReference>
<reference evidence="2" key="1">
    <citation type="submission" date="2021-01" db="EMBL/GenBank/DDBJ databases">
        <title>Modified the classification status of verrucomicrobia.</title>
        <authorList>
            <person name="Feng X."/>
        </authorList>
    </citation>
    <scope>NUCLEOTIDE SEQUENCE</scope>
    <source>
        <strain evidence="2">KCTC 12986</strain>
    </source>
</reference>
<feature type="domain" description="CMP/dCMP-type deaminase" evidence="1">
    <location>
        <begin position="1"/>
        <end position="118"/>
    </location>
</feature>
<dbReference type="SUPFAM" id="SSF53927">
    <property type="entry name" value="Cytidine deaminase-like"/>
    <property type="match status" value="1"/>
</dbReference>
<dbReference type="PROSITE" id="PS51747">
    <property type="entry name" value="CYT_DCMP_DEAMINASES_2"/>
    <property type="match status" value="1"/>
</dbReference>
<dbReference type="InterPro" id="IPR016193">
    <property type="entry name" value="Cytidine_deaminase-like"/>
</dbReference>
<dbReference type="InterPro" id="IPR002125">
    <property type="entry name" value="CMP_dCMP_dom"/>
</dbReference>
<dbReference type="GO" id="GO:0003824">
    <property type="term" value="F:catalytic activity"/>
    <property type="evidence" value="ECO:0007669"/>
    <property type="project" value="InterPro"/>
</dbReference>
<organism evidence="2 3">
    <name type="scientific">Roseibacillus ishigakijimensis</name>
    <dbReference type="NCBI Taxonomy" id="454146"/>
    <lineage>
        <taxon>Bacteria</taxon>
        <taxon>Pseudomonadati</taxon>
        <taxon>Verrucomicrobiota</taxon>
        <taxon>Verrucomicrobiia</taxon>
        <taxon>Verrucomicrobiales</taxon>
        <taxon>Verrucomicrobiaceae</taxon>
        <taxon>Roseibacillus</taxon>
    </lineage>
</organism>
<evidence type="ECO:0000259" key="1">
    <source>
        <dbReference type="PROSITE" id="PS51747"/>
    </source>
</evidence>
<gene>
    <name evidence="2" type="ORF">JIN78_12165</name>
</gene>
<sequence>MRLSISEPRDDKVSPKVGAVLWLKGEVQTASRGELRYGDHAEFTLLERKNRERALDGGILFATLEPCAPGARNHPKLSCAERIVNARIKKVYIGIEDDDPTVARKGIQYLENHGVEWELFDRDLQEVILKENEDFFKWARAQAGKETEEEKPVQLSPLESRAEHYSIDDFSVEALEYYREKAAIPEARNDERFLRRLLQQNLLEKQGKNYEPTQLGILTFAEEPRRSISQAGLLATVRGCPTGR</sequence>
<evidence type="ECO:0000313" key="2">
    <source>
        <dbReference type="EMBL" id="MBK1834817.1"/>
    </source>
</evidence>
<proteinExistence type="predicted"/>
<evidence type="ECO:0000313" key="3">
    <source>
        <dbReference type="Proteomes" id="UP000604083"/>
    </source>
</evidence>
<comment type="caution">
    <text evidence="2">The sequence shown here is derived from an EMBL/GenBank/DDBJ whole genome shotgun (WGS) entry which is preliminary data.</text>
</comment>
<dbReference type="AlphaFoldDB" id="A0A934RN24"/>
<accession>A0A934RN24</accession>